<dbReference type="Proteomes" id="UP000249377">
    <property type="component" value="Unassembled WGS sequence"/>
</dbReference>
<dbReference type="Gene3D" id="6.10.250.790">
    <property type="match status" value="1"/>
</dbReference>
<feature type="region of interest" description="Disordered" evidence="1">
    <location>
        <begin position="110"/>
        <end position="174"/>
    </location>
</feature>
<keyword evidence="3" id="KW-1185">Reference proteome</keyword>
<accession>A0A328UHT4</accession>
<dbReference type="RefSeq" id="WP_112331983.1">
    <property type="nucleotide sequence ID" value="NZ_JADPHD010000004.1"/>
</dbReference>
<dbReference type="EMBL" id="QLYR01000001">
    <property type="protein sequence ID" value="RAQ30789.1"/>
    <property type="molecule type" value="Genomic_DNA"/>
</dbReference>
<sequence>MSKNRIKLNICGMDCVLSSEDGEAYARDMAKKVENFIGRLMEANPRISLSMAAVIAALNFCDAAQKASDSADNLRTQIKDYLEDSSHARMDADESRKEIERLKREIQTLRGRLNAPAAQEPIQRPAGGGPAAPVSPGVSTARSVPAPVEQPKAVKPPEGQQNFMDFFEKDLSEE</sequence>
<dbReference type="Pfam" id="PF05164">
    <property type="entry name" value="ZapA"/>
    <property type="match status" value="1"/>
</dbReference>
<keyword evidence="2" id="KW-0131">Cell cycle</keyword>
<evidence type="ECO:0000256" key="1">
    <source>
        <dbReference type="SAM" id="MobiDB-lite"/>
    </source>
</evidence>
<gene>
    <name evidence="2" type="ORF">DPQ25_04740</name>
</gene>
<dbReference type="InterPro" id="IPR036192">
    <property type="entry name" value="Cell_div_ZapA-like_sf"/>
</dbReference>
<dbReference type="SUPFAM" id="SSF102829">
    <property type="entry name" value="Cell division protein ZapA-like"/>
    <property type="match status" value="1"/>
</dbReference>
<dbReference type="InterPro" id="IPR053712">
    <property type="entry name" value="Bac_CellDiv_Activator"/>
</dbReference>
<dbReference type="GO" id="GO:0051301">
    <property type="term" value="P:cell division"/>
    <property type="evidence" value="ECO:0007669"/>
    <property type="project" value="UniProtKB-KW"/>
</dbReference>
<evidence type="ECO:0000313" key="3">
    <source>
        <dbReference type="Proteomes" id="UP000249377"/>
    </source>
</evidence>
<comment type="caution">
    <text evidence="2">The sequence shown here is derived from an EMBL/GenBank/DDBJ whole genome shotgun (WGS) entry which is preliminary data.</text>
</comment>
<dbReference type="InterPro" id="IPR007838">
    <property type="entry name" value="Cell_div_ZapA-like"/>
</dbReference>
<keyword evidence="2" id="KW-0132">Cell division</keyword>
<evidence type="ECO:0000313" key="2">
    <source>
        <dbReference type="EMBL" id="RAQ30789.1"/>
    </source>
</evidence>
<protein>
    <submittedName>
        <fullName evidence="2">Cell division protein ZapA</fullName>
    </submittedName>
</protein>
<organism evidence="2 3">
    <name type="scientific">Hydrogeniiclostridium mannosilyticum</name>
    <dbReference type="NCBI Taxonomy" id="2764322"/>
    <lineage>
        <taxon>Bacteria</taxon>
        <taxon>Bacillati</taxon>
        <taxon>Bacillota</taxon>
        <taxon>Clostridia</taxon>
        <taxon>Eubacteriales</taxon>
        <taxon>Acutalibacteraceae</taxon>
        <taxon>Hydrogeniiclostridium</taxon>
    </lineage>
</organism>
<reference evidence="2 3" key="1">
    <citation type="submission" date="2018-06" db="EMBL/GenBank/DDBJ databases">
        <title>Noncontiguous genome sequence of Ruminococcaceae bacterium ASD2818.</title>
        <authorList>
            <person name="Chaplin A.V."/>
            <person name="Sokolova S.R."/>
            <person name="Kochetkova T.O."/>
            <person name="Goltsov A.Y."/>
            <person name="Trofimov D.Y."/>
            <person name="Efimov B.A."/>
        </authorList>
    </citation>
    <scope>NUCLEOTIDE SEQUENCE [LARGE SCALE GENOMIC DNA]</scope>
    <source>
        <strain evidence="2 3">ASD2818</strain>
    </source>
</reference>
<proteinExistence type="predicted"/>
<name>A0A328UHT4_9FIRM</name>
<dbReference type="AlphaFoldDB" id="A0A328UHT4"/>